<dbReference type="PANTHER" id="PTHR10338:SF108">
    <property type="entry name" value="INTER-ALPHA-TRYPSIN INHIBITOR HEAVY CHAIN H4-LIKE PROTEIN"/>
    <property type="match status" value="1"/>
</dbReference>
<dbReference type="Proteomes" id="UP000027135">
    <property type="component" value="Unassembled WGS sequence"/>
</dbReference>
<dbReference type="AlphaFoldDB" id="A0A067QXG8"/>
<proteinExistence type="predicted"/>
<dbReference type="GO" id="GO:0032991">
    <property type="term" value="C:protein-containing complex"/>
    <property type="evidence" value="ECO:0007669"/>
    <property type="project" value="UniProtKB-ARBA"/>
</dbReference>
<organism evidence="2 3">
    <name type="scientific">Zootermopsis nevadensis</name>
    <name type="common">Dampwood termite</name>
    <dbReference type="NCBI Taxonomy" id="136037"/>
    <lineage>
        <taxon>Eukaryota</taxon>
        <taxon>Metazoa</taxon>
        <taxon>Ecdysozoa</taxon>
        <taxon>Arthropoda</taxon>
        <taxon>Hexapoda</taxon>
        <taxon>Insecta</taxon>
        <taxon>Pterygota</taxon>
        <taxon>Neoptera</taxon>
        <taxon>Polyneoptera</taxon>
        <taxon>Dictyoptera</taxon>
        <taxon>Blattodea</taxon>
        <taxon>Blattoidea</taxon>
        <taxon>Termitoidae</taxon>
        <taxon>Termopsidae</taxon>
        <taxon>Zootermopsis</taxon>
    </lineage>
</organism>
<evidence type="ECO:0000313" key="2">
    <source>
        <dbReference type="EMBL" id="KDR14085.1"/>
    </source>
</evidence>
<evidence type="ECO:0000259" key="1">
    <source>
        <dbReference type="Pfam" id="PF13768"/>
    </source>
</evidence>
<reference evidence="2 3" key="1">
    <citation type="journal article" date="2014" name="Nat. Commun.">
        <title>Molecular traces of alternative social organization in a termite genome.</title>
        <authorList>
            <person name="Terrapon N."/>
            <person name="Li C."/>
            <person name="Robertson H.M."/>
            <person name="Ji L."/>
            <person name="Meng X."/>
            <person name="Booth W."/>
            <person name="Chen Z."/>
            <person name="Childers C.P."/>
            <person name="Glastad K.M."/>
            <person name="Gokhale K."/>
            <person name="Gowin J."/>
            <person name="Gronenberg W."/>
            <person name="Hermansen R.A."/>
            <person name="Hu H."/>
            <person name="Hunt B.G."/>
            <person name="Huylmans A.K."/>
            <person name="Khalil S.M."/>
            <person name="Mitchell R.D."/>
            <person name="Munoz-Torres M.C."/>
            <person name="Mustard J.A."/>
            <person name="Pan H."/>
            <person name="Reese J.T."/>
            <person name="Scharf M.E."/>
            <person name="Sun F."/>
            <person name="Vogel H."/>
            <person name="Xiao J."/>
            <person name="Yang W."/>
            <person name="Yang Z."/>
            <person name="Yang Z."/>
            <person name="Zhou J."/>
            <person name="Zhu J."/>
            <person name="Brent C.S."/>
            <person name="Elsik C.G."/>
            <person name="Goodisman M.A."/>
            <person name="Liberles D.A."/>
            <person name="Roe R.M."/>
            <person name="Vargo E.L."/>
            <person name="Vilcinskas A."/>
            <person name="Wang J."/>
            <person name="Bornberg-Bauer E."/>
            <person name="Korb J."/>
            <person name="Zhang G."/>
            <person name="Liebig J."/>
        </authorList>
    </citation>
    <scope>NUCLEOTIDE SEQUENCE [LARGE SCALE GENOMIC DNA]</scope>
    <source>
        <tissue evidence="2">Whole organism</tissue>
    </source>
</reference>
<feature type="domain" description="VWFA" evidence="1">
    <location>
        <begin position="1"/>
        <end position="191"/>
    </location>
</feature>
<dbReference type="eggNOG" id="ENOG502QPS2">
    <property type="taxonomic scope" value="Eukaryota"/>
</dbReference>
<name>A0A067QXG8_ZOONE</name>
<dbReference type="SUPFAM" id="SSF53300">
    <property type="entry name" value="vWA-like"/>
    <property type="match status" value="1"/>
</dbReference>
<sequence length="509" mass="55310">MSGRKLRQLKEAMATILDDLNRGDLFSIVVFSEKVEVWDPALGEAEMQDNLGRLRDWTESTTDAERSGTPAPSVITAITLENTNKAKRFVQNLTTYSATNIHGALMKALQILEVGRSASPEQTNHAEERPEPMIIFLTDGQANVGVSDTFRIVSSVTAANAGNSSIFSLALGNGADFPFLKKLSLRNSGFARKIYEASDTALQLTDFYRQVASPLLANVTFRYQPDQVEPQSVTRLAFRRFFSGSELVVAGRLHGNNVTGEVQAHSSSGSARYPFDPVILPTTPTANTMERLWAYLTIQQLLEDDDASTSPGKQRALELALTYSFVTPLTSLVVVRPDNETRPVEPEEASFAAADRSRAPSHVSPVSLSSFPVQGAAKTSHNAYSRILPGGYQDMRPISSSGAYYADLILPAYPVSTSASLDDILWLSPNDTTVSLPTGVNGTSEVLNLATADETNAAYAACVTPGGQPGHCRHLKYCVLLTFLNNQTEFLPFFCRIDSFVGVCCQDDS</sequence>
<dbReference type="InterPro" id="IPR050934">
    <property type="entry name" value="ITIH"/>
</dbReference>
<dbReference type="Pfam" id="PF13768">
    <property type="entry name" value="VWA_3"/>
    <property type="match status" value="1"/>
</dbReference>
<dbReference type="STRING" id="136037.A0A067QXG8"/>
<dbReference type="InParanoid" id="A0A067QXG8"/>
<dbReference type="PANTHER" id="PTHR10338">
    <property type="entry name" value="INTER-ALPHA-TRYPSIN INHIBITOR HEAVY CHAIN FAMILY MEMBER"/>
    <property type="match status" value="1"/>
</dbReference>
<keyword evidence="3" id="KW-1185">Reference proteome</keyword>
<dbReference type="InterPro" id="IPR002035">
    <property type="entry name" value="VWF_A"/>
</dbReference>
<dbReference type="InterPro" id="IPR036465">
    <property type="entry name" value="vWFA_dom_sf"/>
</dbReference>
<protein>
    <submittedName>
        <fullName evidence="2">Inter-alpha-trypsin inhibitor heavy chain H4</fullName>
    </submittedName>
</protein>
<dbReference type="Gene3D" id="3.40.50.410">
    <property type="entry name" value="von Willebrand factor, type A domain"/>
    <property type="match status" value="1"/>
</dbReference>
<accession>A0A067QXG8</accession>
<gene>
    <name evidence="2" type="ORF">L798_11821</name>
</gene>
<dbReference type="EMBL" id="KK852901">
    <property type="protein sequence ID" value="KDR14085.1"/>
    <property type="molecule type" value="Genomic_DNA"/>
</dbReference>
<evidence type="ECO:0000313" key="3">
    <source>
        <dbReference type="Proteomes" id="UP000027135"/>
    </source>
</evidence>
<dbReference type="OMA" id="YSATNIH"/>